<reference evidence="1 2" key="1">
    <citation type="submission" date="2024-10" db="EMBL/GenBank/DDBJ databases">
        <title>Updated reference genomes for cyclostephanoid diatoms.</title>
        <authorList>
            <person name="Roberts W.R."/>
            <person name="Alverson A.J."/>
        </authorList>
    </citation>
    <scope>NUCLEOTIDE SEQUENCE [LARGE SCALE GENOMIC DNA]</scope>
    <source>
        <strain evidence="1 2">AJA232-27</strain>
    </source>
</reference>
<evidence type="ECO:0000313" key="1">
    <source>
        <dbReference type="EMBL" id="KAL3759845.1"/>
    </source>
</evidence>
<evidence type="ECO:0000313" key="2">
    <source>
        <dbReference type="Proteomes" id="UP001530293"/>
    </source>
</evidence>
<protein>
    <submittedName>
        <fullName evidence="1">Uncharacterized protein</fullName>
    </submittedName>
</protein>
<sequence>MRFLLKSSSTSLVDSKAHGLASRIRAAAPVSVLPTPAEATSHQNEVGGSKAWAQQCGSNCGCVLRFEAQLLECPSSTSPTIVRATYHAKRVMATASTYGRGNDGVHLKPLTNQRSQPMLTSCTCPTLHHMAQQSVEHLNGKTLAQIRNEMNMGVVGTRSSVAHRHTVLRESVLPTIEGTSSTKFGIAKKESTKQSTNWYDTTQQHFHCYDLVEGSLLSMIHERMPNPRNDCNAESYSPTLGEYYRMYSSSGRKQATNVIGDGHQVENESEMENQFAFTQASDWHRRSPSSYFLFGDEFNGSNTSSMTRIFIQHVKDSISDRLFGGNEIKQDKTGDHRPTTSYLKLLDMYGVDNNRQDEDTTVDDWLDFVDRNYHQKDLA</sequence>
<proteinExistence type="predicted"/>
<organism evidence="1 2">
    <name type="scientific">Discostella pseudostelligera</name>
    <dbReference type="NCBI Taxonomy" id="259834"/>
    <lineage>
        <taxon>Eukaryota</taxon>
        <taxon>Sar</taxon>
        <taxon>Stramenopiles</taxon>
        <taxon>Ochrophyta</taxon>
        <taxon>Bacillariophyta</taxon>
        <taxon>Coscinodiscophyceae</taxon>
        <taxon>Thalassiosirophycidae</taxon>
        <taxon>Stephanodiscales</taxon>
        <taxon>Stephanodiscaceae</taxon>
        <taxon>Discostella</taxon>
    </lineage>
</organism>
<dbReference type="EMBL" id="JALLBG020000196">
    <property type="protein sequence ID" value="KAL3759845.1"/>
    <property type="molecule type" value="Genomic_DNA"/>
</dbReference>
<keyword evidence="2" id="KW-1185">Reference proteome</keyword>
<comment type="caution">
    <text evidence="1">The sequence shown here is derived from an EMBL/GenBank/DDBJ whole genome shotgun (WGS) entry which is preliminary data.</text>
</comment>
<name>A0ABD3M705_9STRA</name>
<gene>
    <name evidence="1" type="ORF">ACHAWU_007589</name>
</gene>
<dbReference type="Proteomes" id="UP001530293">
    <property type="component" value="Unassembled WGS sequence"/>
</dbReference>
<dbReference type="AlphaFoldDB" id="A0ABD3M705"/>
<accession>A0ABD3M705</accession>